<reference evidence="3" key="1">
    <citation type="submission" date="2020-10" db="EMBL/GenBank/DDBJ databases">
        <title>Chromosome-scale genome assembly of the Allis shad, Alosa alosa.</title>
        <authorList>
            <person name="Margot Z."/>
            <person name="Christophe K."/>
            <person name="Cabau C."/>
            <person name="Louis A."/>
            <person name="Berthelot C."/>
            <person name="Parey E."/>
            <person name="Roest Crollius H."/>
            <person name="Montfort J."/>
            <person name="Robinson-Rechavi M."/>
            <person name="Bucao C."/>
            <person name="Bouchez O."/>
            <person name="Gislard M."/>
            <person name="Lluch J."/>
            <person name="Milhes M."/>
            <person name="Lampietro C."/>
            <person name="Lopez Roques C."/>
            <person name="Donnadieu C."/>
            <person name="Braasch I."/>
            <person name="Desvignes T."/>
            <person name="Postlethwait J."/>
            <person name="Bobe J."/>
            <person name="Guiguen Y."/>
        </authorList>
    </citation>
    <scope>NUCLEOTIDE SEQUENCE</scope>
    <source>
        <strain evidence="3">M-15738</strain>
        <tissue evidence="3">Blood</tissue>
    </source>
</reference>
<evidence type="ECO:0008006" key="5">
    <source>
        <dbReference type="Google" id="ProtNLM"/>
    </source>
</evidence>
<dbReference type="PANTHER" id="PTHR20873:SF0">
    <property type="entry name" value="L-SERYL-TRNA(SEC) KINASE"/>
    <property type="match status" value="1"/>
</dbReference>
<dbReference type="InterPro" id="IPR052648">
    <property type="entry name" value="Ser-tRNA(Sec)_kinase"/>
</dbReference>
<evidence type="ECO:0000313" key="4">
    <source>
        <dbReference type="Proteomes" id="UP000823561"/>
    </source>
</evidence>
<dbReference type="InterPro" id="IPR013641">
    <property type="entry name" value="KTI12/PSTK"/>
</dbReference>
<name>A0AAV6FHN1_9TELE</name>
<dbReference type="SUPFAM" id="SSF52540">
    <property type="entry name" value="P-loop containing nucleoside triphosphate hydrolases"/>
    <property type="match status" value="1"/>
</dbReference>
<sequence length="354" mass="40643">MDVKLNEVPHRRQICMCLFCGLPAAGKTTIVKALSNHTTLMGWRTWSLLYDDLIPQEAFNEVCMETKSQPHQTQTKWKHHRQAILSWLEKFLQNPSQDPSSCGSDHDVVHQRCMALQKQHLPTTLRASSHSQKKILFLLDDNFYYQSMRFEVYQLARKYGVGFCQVYLQCPTELCVSRNRTRAVPLSEEVILDMVKRMEPPNPLKNSWEQNSLTLSSCEEFTNHDLQSLTTLISSAFDNPLSPFQNDTEKREIDRQSCANSVVHQADQACRRLVSQAMLTAREKSISSENLSSLAKELNKSKARVLQDLRKNVHCSPFISPDDSIDIERAVGHAVILFHRELEKIMSAVQQVRE</sequence>
<keyword evidence="4" id="KW-1185">Reference proteome</keyword>
<dbReference type="GO" id="GO:0005524">
    <property type="term" value="F:ATP binding"/>
    <property type="evidence" value="ECO:0007669"/>
    <property type="project" value="UniProtKB-KW"/>
</dbReference>
<dbReference type="Gene3D" id="3.40.50.300">
    <property type="entry name" value="P-loop containing nucleotide triphosphate hydrolases"/>
    <property type="match status" value="1"/>
</dbReference>
<dbReference type="GO" id="GO:0000049">
    <property type="term" value="F:tRNA binding"/>
    <property type="evidence" value="ECO:0007669"/>
    <property type="project" value="TreeGrafter"/>
</dbReference>
<dbReference type="AlphaFoldDB" id="A0AAV6FHN1"/>
<keyword evidence="1" id="KW-0547">Nucleotide-binding</keyword>
<dbReference type="InterPro" id="IPR027417">
    <property type="entry name" value="P-loop_NTPase"/>
</dbReference>
<accession>A0AAV6FHN1</accession>
<gene>
    <name evidence="3" type="ORF">AALO_G00273520</name>
</gene>
<keyword evidence="2" id="KW-0067">ATP-binding</keyword>
<organism evidence="3 4">
    <name type="scientific">Alosa alosa</name>
    <name type="common">allis shad</name>
    <dbReference type="NCBI Taxonomy" id="278164"/>
    <lineage>
        <taxon>Eukaryota</taxon>
        <taxon>Metazoa</taxon>
        <taxon>Chordata</taxon>
        <taxon>Craniata</taxon>
        <taxon>Vertebrata</taxon>
        <taxon>Euteleostomi</taxon>
        <taxon>Actinopterygii</taxon>
        <taxon>Neopterygii</taxon>
        <taxon>Teleostei</taxon>
        <taxon>Clupei</taxon>
        <taxon>Clupeiformes</taxon>
        <taxon>Clupeoidei</taxon>
        <taxon>Clupeidae</taxon>
        <taxon>Alosa</taxon>
    </lineage>
</organism>
<proteinExistence type="predicted"/>
<evidence type="ECO:0000256" key="1">
    <source>
        <dbReference type="ARBA" id="ARBA00022741"/>
    </source>
</evidence>
<dbReference type="PANTHER" id="PTHR20873">
    <property type="entry name" value="L-SERYL-TRNA(SEC) KINASE"/>
    <property type="match status" value="1"/>
</dbReference>
<comment type="caution">
    <text evidence="3">The sequence shown here is derived from an EMBL/GenBank/DDBJ whole genome shotgun (WGS) entry which is preliminary data.</text>
</comment>
<evidence type="ECO:0000313" key="3">
    <source>
        <dbReference type="EMBL" id="KAG5262288.1"/>
    </source>
</evidence>
<dbReference type="EMBL" id="JADWDJ010000022">
    <property type="protein sequence ID" value="KAG5262288.1"/>
    <property type="molecule type" value="Genomic_DNA"/>
</dbReference>
<dbReference type="GO" id="GO:0016301">
    <property type="term" value="F:kinase activity"/>
    <property type="evidence" value="ECO:0007669"/>
    <property type="project" value="TreeGrafter"/>
</dbReference>
<protein>
    <recommendedName>
        <fullName evidence="5">L-seryl-tRNA(Sec) kinase</fullName>
    </recommendedName>
</protein>
<dbReference type="Pfam" id="PF08433">
    <property type="entry name" value="KTI12"/>
    <property type="match status" value="1"/>
</dbReference>
<dbReference type="Proteomes" id="UP000823561">
    <property type="component" value="Chromosome 22"/>
</dbReference>
<evidence type="ECO:0000256" key="2">
    <source>
        <dbReference type="ARBA" id="ARBA00022840"/>
    </source>
</evidence>